<dbReference type="Proteomes" id="UP000624183">
    <property type="component" value="Unassembled WGS sequence"/>
</dbReference>
<evidence type="ECO:0008006" key="3">
    <source>
        <dbReference type="Google" id="ProtNLM"/>
    </source>
</evidence>
<keyword evidence="2" id="KW-1185">Reference proteome</keyword>
<comment type="caution">
    <text evidence="1">The sequence shown here is derived from an EMBL/GenBank/DDBJ whole genome shotgun (WGS) entry which is preliminary data.</text>
</comment>
<accession>A0ABQ3C3B6</accession>
<proteinExistence type="predicted"/>
<organism evidence="1 2">
    <name type="scientific">Streptomyces rubiginosohelvolus</name>
    <dbReference type="NCBI Taxonomy" id="67362"/>
    <lineage>
        <taxon>Bacteria</taxon>
        <taxon>Bacillati</taxon>
        <taxon>Actinomycetota</taxon>
        <taxon>Actinomycetes</taxon>
        <taxon>Kitasatosporales</taxon>
        <taxon>Streptomycetaceae</taxon>
        <taxon>Streptomyces</taxon>
    </lineage>
</organism>
<reference evidence="2" key="1">
    <citation type="journal article" date="2019" name="Int. J. Syst. Evol. Microbiol.">
        <title>The Global Catalogue of Microorganisms (GCM) 10K type strain sequencing project: providing services to taxonomists for standard genome sequencing and annotation.</title>
        <authorList>
            <consortium name="The Broad Institute Genomics Platform"/>
            <consortium name="The Broad Institute Genome Sequencing Center for Infectious Disease"/>
            <person name="Wu L."/>
            <person name="Ma J."/>
        </authorList>
    </citation>
    <scope>NUCLEOTIDE SEQUENCE [LARGE SCALE GENOMIC DNA]</scope>
    <source>
        <strain evidence="2">JCM 4602</strain>
    </source>
</reference>
<evidence type="ECO:0000313" key="2">
    <source>
        <dbReference type="Proteomes" id="UP000624183"/>
    </source>
</evidence>
<protein>
    <recommendedName>
        <fullName evidence="3">SCP domain-containing protein</fullName>
    </recommendedName>
</protein>
<gene>
    <name evidence="1" type="ORF">GCM10010328_46480</name>
</gene>
<name>A0ABQ3C3B6_9ACTN</name>
<dbReference type="EMBL" id="BMUW01000009">
    <property type="protein sequence ID" value="GGZ66228.1"/>
    <property type="molecule type" value="Genomic_DNA"/>
</dbReference>
<sequence>MQALAEEWAKANPGHSNTRYTITDEINGAAYNGNDRAKGLAGG</sequence>
<evidence type="ECO:0000313" key="1">
    <source>
        <dbReference type="EMBL" id="GGZ66228.1"/>
    </source>
</evidence>